<dbReference type="RefSeq" id="WP_147447989.1">
    <property type="nucleotide sequence ID" value="NZ_RBIL01000002.1"/>
</dbReference>
<dbReference type="Proteomes" id="UP000278962">
    <property type="component" value="Unassembled WGS sequence"/>
</dbReference>
<dbReference type="PANTHER" id="PTHR11709:SF394">
    <property type="entry name" value="FI03373P-RELATED"/>
    <property type="match status" value="1"/>
</dbReference>
<accession>A0A660KZL7</accession>
<dbReference type="InterPro" id="IPR033138">
    <property type="entry name" value="Cu_oxidase_CS"/>
</dbReference>
<dbReference type="AlphaFoldDB" id="A0A660KZL7"/>
<dbReference type="OrthoDB" id="345021at2"/>
<dbReference type="InterPro" id="IPR011706">
    <property type="entry name" value="Cu-oxidase_C"/>
</dbReference>
<name>A0A660KZL7_9ACTN</name>
<feature type="domain" description="Plastocyanin-like" evidence="4">
    <location>
        <begin position="254"/>
        <end position="351"/>
    </location>
</feature>
<dbReference type="EMBL" id="RBIL01000002">
    <property type="protein sequence ID" value="RKQ87171.1"/>
    <property type="molecule type" value="Genomic_DNA"/>
</dbReference>
<dbReference type="InterPro" id="IPR011707">
    <property type="entry name" value="Cu-oxidase-like_N"/>
</dbReference>
<dbReference type="GO" id="GO:0016491">
    <property type="term" value="F:oxidoreductase activity"/>
    <property type="evidence" value="ECO:0007669"/>
    <property type="project" value="UniProtKB-KW"/>
</dbReference>
<gene>
    <name evidence="6" type="ORF">C8N24_5191</name>
</gene>
<evidence type="ECO:0000256" key="3">
    <source>
        <dbReference type="ARBA" id="ARBA00023008"/>
    </source>
</evidence>
<evidence type="ECO:0000313" key="6">
    <source>
        <dbReference type="EMBL" id="RKQ87171.1"/>
    </source>
</evidence>
<dbReference type="Gene3D" id="2.60.40.420">
    <property type="entry name" value="Cupredoxins - blue copper proteins"/>
    <property type="match status" value="2"/>
</dbReference>
<dbReference type="PROSITE" id="PS00079">
    <property type="entry name" value="MULTICOPPER_OXIDASE1"/>
    <property type="match status" value="1"/>
</dbReference>
<dbReference type="PROSITE" id="PS00080">
    <property type="entry name" value="MULTICOPPER_OXIDASE2"/>
    <property type="match status" value="1"/>
</dbReference>
<evidence type="ECO:0000259" key="5">
    <source>
        <dbReference type="Pfam" id="PF07732"/>
    </source>
</evidence>
<dbReference type="Pfam" id="PF07732">
    <property type="entry name" value="Cu-oxidase_3"/>
    <property type="match status" value="1"/>
</dbReference>
<comment type="caution">
    <text evidence="6">The sequence shown here is derived from an EMBL/GenBank/DDBJ whole genome shotgun (WGS) entry which is preliminary data.</text>
</comment>
<dbReference type="InterPro" id="IPR006311">
    <property type="entry name" value="TAT_signal"/>
</dbReference>
<dbReference type="InterPro" id="IPR002355">
    <property type="entry name" value="Cu_oxidase_Cu_BS"/>
</dbReference>
<evidence type="ECO:0000313" key="7">
    <source>
        <dbReference type="Proteomes" id="UP000278962"/>
    </source>
</evidence>
<evidence type="ECO:0000259" key="4">
    <source>
        <dbReference type="Pfam" id="PF07731"/>
    </source>
</evidence>
<dbReference type="Pfam" id="PF07731">
    <property type="entry name" value="Cu-oxidase_2"/>
    <property type="match status" value="1"/>
</dbReference>
<dbReference type="InterPro" id="IPR008972">
    <property type="entry name" value="Cupredoxin"/>
</dbReference>
<protein>
    <submittedName>
        <fullName evidence="6">Multicopper oxidase</fullName>
    </submittedName>
</protein>
<evidence type="ECO:0000256" key="1">
    <source>
        <dbReference type="ARBA" id="ARBA00022723"/>
    </source>
</evidence>
<sequence>MRETAQSTRRSFFGIAGGVALLCTIGGEEIDVSAPDGLAKADRAAARVKRPLGASLKQNLPQIQPQPGGIRREYWIQAETARWAITPTGKDEWHGRATGGRNVFTAFVYRAMTAGFADYLVDHPTIPGPMLTAEVGDVLVVHFRNADTKLDQPVTMHPHGVKYNPEYDGAYMGEFTRDGGFVAPGESFTYQWECTPDSVGAWPYHDHGPNHTLNSFRGLFGAIIVRAKGEKHPDRVHNLFAHQLAPPVTRLERNFHCFNGRAYAGNTPTLTARPGEDVEVNVFGQDSNFHTFHIHGHRWKDAAGAFTDNPGFGANECVRARFTEDNPGRWLYHCHVFSHQDVGMAGWYLVE</sequence>
<keyword evidence="7" id="KW-1185">Reference proteome</keyword>
<evidence type="ECO:0000256" key="2">
    <source>
        <dbReference type="ARBA" id="ARBA00023002"/>
    </source>
</evidence>
<feature type="domain" description="Plastocyanin-like" evidence="5">
    <location>
        <begin position="125"/>
        <end position="228"/>
    </location>
</feature>
<keyword evidence="2" id="KW-0560">Oxidoreductase</keyword>
<dbReference type="InterPro" id="IPR045087">
    <property type="entry name" value="Cu-oxidase_fam"/>
</dbReference>
<keyword evidence="3" id="KW-0186">Copper</keyword>
<dbReference type="PROSITE" id="PS51318">
    <property type="entry name" value="TAT"/>
    <property type="match status" value="1"/>
</dbReference>
<dbReference type="SUPFAM" id="SSF49503">
    <property type="entry name" value="Cupredoxins"/>
    <property type="match status" value="2"/>
</dbReference>
<dbReference type="GO" id="GO:0005507">
    <property type="term" value="F:copper ion binding"/>
    <property type="evidence" value="ECO:0007669"/>
    <property type="project" value="InterPro"/>
</dbReference>
<organism evidence="6 7">
    <name type="scientific">Solirubrobacter pauli</name>
    <dbReference type="NCBI Taxonomy" id="166793"/>
    <lineage>
        <taxon>Bacteria</taxon>
        <taxon>Bacillati</taxon>
        <taxon>Actinomycetota</taxon>
        <taxon>Thermoleophilia</taxon>
        <taxon>Solirubrobacterales</taxon>
        <taxon>Solirubrobacteraceae</taxon>
        <taxon>Solirubrobacter</taxon>
    </lineage>
</organism>
<reference evidence="6 7" key="1">
    <citation type="submission" date="2018-10" db="EMBL/GenBank/DDBJ databases">
        <title>Genomic Encyclopedia of Archaeal and Bacterial Type Strains, Phase II (KMG-II): from individual species to whole genera.</title>
        <authorList>
            <person name="Goeker M."/>
        </authorList>
    </citation>
    <scope>NUCLEOTIDE SEQUENCE [LARGE SCALE GENOMIC DNA]</scope>
    <source>
        <strain evidence="6 7">DSM 14954</strain>
    </source>
</reference>
<proteinExistence type="predicted"/>
<keyword evidence="1" id="KW-0479">Metal-binding</keyword>
<dbReference type="PANTHER" id="PTHR11709">
    <property type="entry name" value="MULTI-COPPER OXIDASE"/>
    <property type="match status" value="1"/>
</dbReference>